<accession>A0A4R9BYT9</accession>
<evidence type="ECO:0000313" key="2">
    <source>
        <dbReference type="Proteomes" id="UP000298468"/>
    </source>
</evidence>
<dbReference type="Proteomes" id="UP000298468">
    <property type="component" value="Unassembled WGS sequence"/>
</dbReference>
<evidence type="ECO:0000313" key="1">
    <source>
        <dbReference type="EMBL" id="TFD92118.1"/>
    </source>
</evidence>
<proteinExistence type="predicted"/>
<dbReference type="AlphaFoldDB" id="A0A4R9BYT9"/>
<dbReference type="RefSeq" id="WP_134640230.1">
    <property type="nucleotide sequence ID" value="NZ_SOHM01000012.1"/>
</dbReference>
<reference evidence="1 2" key="1">
    <citation type="submission" date="2019-03" db="EMBL/GenBank/DDBJ databases">
        <title>Genomics of glacier-inhabiting Cryobacterium strains.</title>
        <authorList>
            <person name="Liu Q."/>
            <person name="Xin Y.-H."/>
        </authorList>
    </citation>
    <scope>NUCLEOTIDE SEQUENCE [LARGE SCALE GENOMIC DNA]</scope>
    <source>
        <strain evidence="1 2">Sr59</strain>
    </source>
</reference>
<organism evidence="1 2">
    <name type="scientific">Cryobacterium lactosi</name>
    <dbReference type="NCBI Taxonomy" id="1259202"/>
    <lineage>
        <taxon>Bacteria</taxon>
        <taxon>Bacillati</taxon>
        <taxon>Actinomycetota</taxon>
        <taxon>Actinomycetes</taxon>
        <taxon>Micrococcales</taxon>
        <taxon>Microbacteriaceae</taxon>
        <taxon>Cryobacterium</taxon>
    </lineage>
</organism>
<protein>
    <submittedName>
        <fullName evidence="1">Uncharacterized protein</fullName>
    </submittedName>
</protein>
<comment type="caution">
    <text evidence="1">The sequence shown here is derived from an EMBL/GenBank/DDBJ whole genome shotgun (WGS) entry which is preliminary data.</text>
</comment>
<name>A0A4R9BYT9_9MICO</name>
<dbReference type="EMBL" id="SOHM01000012">
    <property type="protein sequence ID" value="TFD92118.1"/>
    <property type="molecule type" value="Genomic_DNA"/>
</dbReference>
<gene>
    <name evidence="1" type="ORF">E3T61_07370</name>
</gene>
<sequence length="115" mass="12148">MSFIVQTGRVVDPGPIQDDSGFLHRWATIVSAAESLAEFEGEISYRVLVTGDHATVIGKLTESGDQPILVFAGRYTAVADAHGQVTHQVDASYVGLSLSDPAFESTGSSAAPPWD</sequence>
<keyword evidence="2" id="KW-1185">Reference proteome</keyword>